<evidence type="ECO:0000313" key="14">
    <source>
        <dbReference type="Proteomes" id="UP000185839"/>
    </source>
</evidence>
<evidence type="ECO:0000256" key="8">
    <source>
        <dbReference type="ARBA" id="ARBA00037071"/>
    </source>
</evidence>
<comment type="function">
    <text evidence="8">Also involved in hydrogenase metallocenter assembly, probably by participating in the nickel insertion step. This function in hydrogenase biosynthesis requires chaperone activity and the presence of the metal-binding domain, but not PPIase activity.</text>
</comment>
<dbReference type="GO" id="GO:0003755">
    <property type="term" value="F:peptidyl-prolyl cis-trans isomerase activity"/>
    <property type="evidence" value="ECO:0007669"/>
    <property type="project" value="UniProtKB-UniRule"/>
</dbReference>
<sequence>MTIDKNHVVALQYTLNQIEENGEKTFVEQTTADQPFTFLYGVGMMLPKFEEQLLGMVAGDKKSFTIVPEDGYGDRDDNAKTELPVEMFEESGMPPIGAILPLQDGQGNHVNAMVLEITPEFVVVDLNHPMAGKTLHFDLEVQSTRPATEEELDHGHAHGIDGHEAH</sequence>
<dbReference type="RefSeq" id="WP_076388102.1">
    <property type="nucleotide sequence ID" value="NZ_FTOI01000014.1"/>
</dbReference>
<evidence type="ECO:0000256" key="5">
    <source>
        <dbReference type="ARBA" id="ARBA00023110"/>
    </source>
</evidence>
<evidence type="ECO:0000256" key="6">
    <source>
        <dbReference type="ARBA" id="ARBA00023186"/>
    </source>
</evidence>
<evidence type="ECO:0000259" key="12">
    <source>
        <dbReference type="PROSITE" id="PS50059"/>
    </source>
</evidence>
<feature type="region of interest" description="Disordered" evidence="11">
    <location>
        <begin position="145"/>
        <end position="166"/>
    </location>
</feature>
<proteinExistence type="inferred from homology"/>
<feature type="compositionally biased region" description="Basic and acidic residues" evidence="11">
    <location>
        <begin position="153"/>
        <end position="166"/>
    </location>
</feature>
<organism evidence="13 14">
    <name type="scientific">Kaistella chaponensis</name>
    <dbReference type="NCBI Taxonomy" id="713588"/>
    <lineage>
        <taxon>Bacteria</taxon>
        <taxon>Pseudomonadati</taxon>
        <taxon>Bacteroidota</taxon>
        <taxon>Flavobacteriia</taxon>
        <taxon>Flavobacteriales</taxon>
        <taxon>Weeksellaceae</taxon>
        <taxon>Chryseobacterium group</taxon>
        <taxon>Kaistella</taxon>
    </lineage>
</organism>
<gene>
    <name evidence="13" type="ORF">SAMN05421789_11456</name>
</gene>
<keyword evidence="6" id="KW-0143">Chaperone</keyword>
<evidence type="ECO:0000256" key="9">
    <source>
        <dbReference type="PROSITE-ProRule" id="PRU00277"/>
    </source>
</evidence>
<keyword evidence="7 9" id="KW-0413">Isomerase</keyword>
<dbReference type="EC" id="5.2.1.8" evidence="10"/>
<dbReference type="PANTHER" id="PTHR47861:SF3">
    <property type="entry name" value="FKBP-TYPE PEPTIDYL-PROLYL CIS-TRANS ISOMERASE SLYD"/>
    <property type="match status" value="1"/>
</dbReference>
<evidence type="ECO:0000256" key="10">
    <source>
        <dbReference type="RuleBase" id="RU003915"/>
    </source>
</evidence>
<name>A0A1N7NGJ8_9FLAO</name>
<protein>
    <recommendedName>
        <fullName evidence="10">Peptidyl-prolyl cis-trans isomerase</fullName>
        <ecNumber evidence="10">5.2.1.8</ecNumber>
    </recommendedName>
</protein>
<dbReference type="AlphaFoldDB" id="A0A1N7NGJ8"/>
<keyword evidence="5 9" id="KW-0697">Rotamase</keyword>
<dbReference type="EMBL" id="FTOI01000014">
    <property type="protein sequence ID" value="SIS97440.1"/>
    <property type="molecule type" value="Genomic_DNA"/>
</dbReference>
<evidence type="ECO:0000256" key="7">
    <source>
        <dbReference type="ARBA" id="ARBA00023235"/>
    </source>
</evidence>
<dbReference type="PROSITE" id="PS50059">
    <property type="entry name" value="FKBP_PPIASE"/>
    <property type="match status" value="1"/>
</dbReference>
<dbReference type="InterPro" id="IPR001179">
    <property type="entry name" value="PPIase_FKBP_dom"/>
</dbReference>
<comment type="similarity">
    <text evidence="3 10">Belongs to the FKBP-type PPIase family.</text>
</comment>
<dbReference type="Pfam" id="PF00254">
    <property type="entry name" value="FKBP_C"/>
    <property type="match status" value="1"/>
</dbReference>
<dbReference type="PANTHER" id="PTHR47861">
    <property type="entry name" value="FKBP-TYPE PEPTIDYL-PROLYL CIS-TRANS ISOMERASE SLYD"/>
    <property type="match status" value="1"/>
</dbReference>
<dbReference type="STRING" id="713588.SAMN05421789_11456"/>
<dbReference type="SUPFAM" id="SSF54534">
    <property type="entry name" value="FKBP-like"/>
    <property type="match status" value="1"/>
</dbReference>
<keyword evidence="4" id="KW-0963">Cytoplasm</keyword>
<evidence type="ECO:0000256" key="3">
    <source>
        <dbReference type="ARBA" id="ARBA00006577"/>
    </source>
</evidence>
<dbReference type="GO" id="GO:0005737">
    <property type="term" value="C:cytoplasm"/>
    <property type="evidence" value="ECO:0007669"/>
    <property type="project" value="UniProtKB-SubCell"/>
</dbReference>
<feature type="domain" description="PPIase FKBP-type" evidence="12">
    <location>
        <begin position="6"/>
        <end position="95"/>
    </location>
</feature>
<dbReference type="Gene3D" id="3.10.50.40">
    <property type="match status" value="1"/>
</dbReference>
<dbReference type="InterPro" id="IPR046357">
    <property type="entry name" value="PPIase_dom_sf"/>
</dbReference>
<evidence type="ECO:0000256" key="11">
    <source>
        <dbReference type="SAM" id="MobiDB-lite"/>
    </source>
</evidence>
<dbReference type="OrthoDB" id="9808891at2"/>
<evidence type="ECO:0000256" key="4">
    <source>
        <dbReference type="ARBA" id="ARBA00022490"/>
    </source>
</evidence>
<dbReference type="GO" id="GO:0042026">
    <property type="term" value="P:protein refolding"/>
    <property type="evidence" value="ECO:0007669"/>
    <property type="project" value="UniProtKB-ARBA"/>
</dbReference>
<evidence type="ECO:0000256" key="1">
    <source>
        <dbReference type="ARBA" id="ARBA00000971"/>
    </source>
</evidence>
<accession>A0A1N7NGJ8</accession>
<comment type="subcellular location">
    <subcellularLocation>
        <location evidence="2">Cytoplasm</location>
    </subcellularLocation>
</comment>
<reference evidence="14" key="1">
    <citation type="submission" date="2017-01" db="EMBL/GenBank/DDBJ databases">
        <authorList>
            <person name="Varghese N."/>
            <person name="Submissions S."/>
        </authorList>
    </citation>
    <scope>NUCLEOTIDE SEQUENCE [LARGE SCALE GENOMIC DNA]</scope>
    <source>
        <strain evidence="14">DSM 23145</strain>
    </source>
</reference>
<dbReference type="Proteomes" id="UP000185839">
    <property type="component" value="Unassembled WGS sequence"/>
</dbReference>
<keyword evidence="14" id="KW-1185">Reference proteome</keyword>
<comment type="catalytic activity">
    <reaction evidence="1 9 10">
        <text>[protein]-peptidylproline (omega=180) = [protein]-peptidylproline (omega=0)</text>
        <dbReference type="Rhea" id="RHEA:16237"/>
        <dbReference type="Rhea" id="RHEA-COMP:10747"/>
        <dbReference type="Rhea" id="RHEA-COMP:10748"/>
        <dbReference type="ChEBI" id="CHEBI:83833"/>
        <dbReference type="ChEBI" id="CHEBI:83834"/>
        <dbReference type="EC" id="5.2.1.8"/>
    </reaction>
</comment>
<evidence type="ECO:0000256" key="2">
    <source>
        <dbReference type="ARBA" id="ARBA00004496"/>
    </source>
</evidence>
<evidence type="ECO:0000313" key="13">
    <source>
        <dbReference type="EMBL" id="SIS97440.1"/>
    </source>
</evidence>